<dbReference type="Pfam" id="PF07589">
    <property type="entry name" value="PEP-CTERM"/>
    <property type="match status" value="1"/>
</dbReference>
<accession>A0AAT9FHW7</accession>
<dbReference type="EMBL" id="AP026866">
    <property type="protein sequence ID" value="BDS05544.1"/>
    <property type="molecule type" value="Genomic_DNA"/>
</dbReference>
<evidence type="ECO:0000259" key="1">
    <source>
        <dbReference type="Pfam" id="PF07589"/>
    </source>
</evidence>
<reference evidence="2" key="1">
    <citation type="submission" date="2024-07" db="EMBL/GenBank/DDBJ databases">
        <title>Complete genome sequence of Verrucomicrobiaceae bacterium NT6N.</title>
        <authorList>
            <person name="Huang C."/>
            <person name="Takami H."/>
            <person name="Hamasaki K."/>
        </authorList>
    </citation>
    <scope>NUCLEOTIDE SEQUENCE</scope>
    <source>
        <strain evidence="2">NT6N</strain>
    </source>
</reference>
<feature type="domain" description="Ice-binding protein C-terminal" evidence="1">
    <location>
        <begin position="273"/>
        <end position="294"/>
    </location>
</feature>
<protein>
    <recommendedName>
        <fullName evidence="1">Ice-binding protein C-terminal domain-containing protein</fullName>
    </recommendedName>
</protein>
<dbReference type="InterPro" id="IPR013424">
    <property type="entry name" value="Ice-binding_C"/>
</dbReference>
<organism evidence="2">
    <name type="scientific">Oceaniferula spumae</name>
    <dbReference type="NCBI Taxonomy" id="2979115"/>
    <lineage>
        <taxon>Bacteria</taxon>
        <taxon>Pseudomonadati</taxon>
        <taxon>Verrucomicrobiota</taxon>
        <taxon>Verrucomicrobiia</taxon>
        <taxon>Verrucomicrobiales</taxon>
        <taxon>Verrucomicrobiaceae</taxon>
        <taxon>Oceaniferula</taxon>
    </lineage>
</organism>
<evidence type="ECO:0000313" key="2">
    <source>
        <dbReference type="EMBL" id="BDS05544.1"/>
    </source>
</evidence>
<name>A0AAT9FHW7_9BACT</name>
<dbReference type="KEGG" id="osu:NT6N_05840"/>
<sequence length="295" mass="29604">MKMKKNNKTTTQRNVSNNRKAKSLLAGLTVIQLGAASTVCAGTVIIGSGGSVDPWATQGSVNAPLPDVPGGALGVGVNLTSTNQGTDSAGNWDVTASGSSSVAATVTFVNATILATAAQTNVTADSLQFKLDNSGIVGGLAQVPVGMTWTANLGLPSVAFEANTQYDVNFNLEVASGFLTNAVSLGNSLSIEAKDDAGNPVAGLVGGNGIDLLGLLGSNPSGPVTFTFTTGDTVPTGDIHLEFAATKGISAELLGLGSNYVEVTGLSMESNLVPEPSSTALIGLGAIALILRRRA</sequence>
<dbReference type="AlphaFoldDB" id="A0AAT9FHW7"/>
<proteinExistence type="predicted"/>
<dbReference type="NCBIfam" id="TIGR02595">
    <property type="entry name" value="PEP_CTERM"/>
    <property type="match status" value="1"/>
</dbReference>
<gene>
    <name evidence="2" type="ORF">NT6N_05840</name>
</gene>